<dbReference type="InterPro" id="IPR050256">
    <property type="entry name" value="Glycosyltransferase_2"/>
</dbReference>
<dbReference type="EMBL" id="JBEPIJ010000005">
    <property type="protein sequence ID" value="MES0873542.1"/>
    <property type="molecule type" value="Genomic_DNA"/>
</dbReference>
<keyword evidence="7 8" id="KW-0472">Membrane</keyword>
<dbReference type="InterPro" id="IPR001173">
    <property type="entry name" value="Glyco_trans_2-like"/>
</dbReference>
<proteinExistence type="predicted"/>
<dbReference type="PANTHER" id="PTHR48090">
    <property type="entry name" value="UNDECAPRENYL-PHOSPHATE 4-DEOXY-4-FORMAMIDO-L-ARABINOSE TRANSFERASE-RELATED"/>
    <property type="match status" value="1"/>
</dbReference>
<accession>A0ABV2A8L8</accession>
<feature type="transmembrane region" description="Helical" evidence="8">
    <location>
        <begin position="228"/>
        <end position="252"/>
    </location>
</feature>
<evidence type="ECO:0000256" key="3">
    <source>
        <dbReference type="ARBA" id="ARBA00022679"/>
    </source>
</evidence>
<dbReference type="GO" id="GO:0016757">
    <property type="term" value="F:glycosyltransferase activity"/>
    <property type="evidence" value="ECO:0007669"/>
    <property type="project" value="UniProtKB-KW"/>
</dbReference>
<dbReference type="PANTHER" id="PTHR48090:SF3">
    <property type="entry name" value="UNDECAPRENYL-PHOSPHATE 4-DEOXY-4-FORMAMIDO-L-ARABINOSE TRANSFERASE"/>
    <property type="match status" value="1"/>
</dbReference>
<evidence type="ECO:0000256" key="6">
    <source>
        <dbReference type="ARBA" id="ARBA00022989"/>
    </source>
</evidence>
<dbReference type="SUPFAM" id="SSF53448">
    <property type="entry name" value="Nucleotide-diphospho-sugar transferases"/>
    <property type="match status" value="1"/>
</dbReference>
<keyword evidence="1" id="KW-1003">Cell membrane</keyword>
<evidence type="ECO:0000256" key="1">
    <source>
        <dbReference type="ARBA" id="ARBA00022475"/>
    </source>
</evidence>
<evidence type="ECO:0000256" key="4">
    <source>
        <dbReference type="ARBA" id="ARBA00022692"/>
    </source>
</evidence>
<evidence type="ECO:0000256" key="7">
    <source>
        <dbReference type="ARBA" id="ARBA00023136"/>
    </source>
</evidence>
<dbReference type="Pfam" id="PF00535">
    <property type="entry name" value="Glycos_transf_2"/>
    <property type="match status" value="1"/>
</dbReference>
<dbReference type="CDD" id="cd04187">
    <property type="entry name" value="DPM1_like_bac"/>
    <property type="match status" value="1"/>
</dbReference>
<dbReference type="Proteomes" id="UP001465331">
    <property type="component" value="Unassembled WGS sequence"/>
</dbReference>
<keyword evidence="5" id="KW-0448">Lipopolysaccharide biosynthesis</keyword>
<comment type="caution">
    <text evidence="10">The sequence shown here is derived from an EMBL/GenBank/DDBJ whole genome shotgun (WGS) entry which is preliminary data.</text>
</comment>
<evidence type="ECO:0000259" key="9">
    <source>
        <dbReference type="Pfam" id="PF00535"/>
    </source>
</evidence>
<sequence length="322" mass="35663">MCVIVPVFNEAAVVGELWRRIDAVAARAPRYAFRIVFVDDGSRDGSFDELTRLAAHDPRITALKLSRNFGKEAAMTAGLDFAVGDWTVIIDADLQDPPELMLEMLAKAEQGYDVVYARRHARRGETWQKKFFAHLFYRLMGALNPGFDLPRDTGDYRVMSRRAVAAVLRLRETHRFMKGIFAWIGFPSAEVLYDREPRHEGRSKFSFLKLLNHAIDGITSFSTAPLRIATYLGLLVSLAAFVYGSVIVVQTLLYGNPVAGFPTLITSVLFIGGVQLLCLGIIGEYVGRIYGESKQRPLYLIERVVGAAPAVASGTQGAEATK</sequence>
<name>A0ABV2A8L8_9GAMM</name>
<reference evidence="10 11" key="1">
    <citation type="submission" date="2024-06" db="EMBL/GenBank/DDBJ databases">
        <authorList>
            <person name="Li Z."/>
            <person name="Jiang Y."/>
        </authorList>
    </citation>
    <scope>NUCLEOTIDE SEQUENCE [LARGE SCALE GENOMIC DNA]</scope>
    <source>
        <strain evidence="10 11">HSW-8</strain>
    </source>
</reference>
<evidence type="ECO:0000313" key="10">
    <source>
        <dbReference type="EMBL" id="MES0873542.1"/>
    </source>
</evidence>
<evidence type="ECO:0000256" key="2">
    <source>
        <dbReference type="ARBA" id="ARBA00022676"/>
    </source>
</evidence>
<keyword evidence="3 10" id="KW-0808">Transferase</keyword>
<keyword evidence="4 8" id="KW-0812">Transmembrane</keyword>
<keyword evidence="6 8" id="KW-1133">Transmembrane helix</keyword>
<evidence type="ECO:0000256" key="5">
    <source>
        <dbReference type="ARBA" id="ARBA00022985"/>
    </source>
</evidence>
<dbReference type="RefSeq" id="WP_352888295.1">
    <property type="nucleotide sequence ID" value="NZ_JBEPIJ010000005.1"/>
</dbReference>
<protein>
    <submittedName>
        <fullName evidence="10">Glycosyltransferase family 2 protein</fullName>
        <ecNumber evidence="10">2.4.-.-</ecNumber>
    </submittedName>
</protein>
<dbReference type="Gene3D" id="3.90.550.10">
    <property type="entry name" value="Spore Coat Polysaccharide Biosynthesis Protein SpsA, Chain A"/>
    <property type="match status" value="1"/>
</dbReference>
<evidence type="ECO:0000256" key="8">
    <source>
        <dbReference type="SAM" id="Phobius"/>
    </source>
</evidence>
<gene>
    <name evidence="10" type="ORF">ABSH63_05940</name>
</gene>
<feature type="transmembrane region" description="Helical" evidence="8">
    <location>
        <begin position="264"/>
        <end position="286"/>
    </location>
</feature>
<evidence type="ECO:0000313" key="11">
    <source>
        <dbReference type="Proteomes" id="UP001465331"/>
    </source>
</evidence>
<feature type="domain" description="Glycosyltransferase 2-like" evidence="9">
    <location>
        <begin position="2"/>
        <end position="165"/>
    </location>
</feature>
<keyword evidence="11" id="KW-1185">Reference proteome</keyword>
<dbReference type="InterPro" id="IPR029044">
    <property type="entry name" value="Nucleotide-diphossugar_trans"/>
</dbReference>
<organism evidence="10 11">
    <name type="scientific">Sinimarinibacterium thermocellulolyticum</name>
    <dbReference type="NCBI Taxonomy" id="3170016"/>
    <lineage>
        <taxon>Bacteria</taxon>
        <taxon>Pseudomonadati</taxon>
        <taxon>Pseudomonadota</taxon>
        <taxon>Gammaproteobacteria</taxon>
        <taxon>Nevskiales</taxon>
        <taxon>Nevskiaceae</taxon>
        <taxon>Sinimarinibacterium</taxon>
    </lineage>
</organism>
<dbReference type="EC" id="2.4.-.-" evidence="10"/>
<keyword evidence="2 10" id="KW-0328">Glycosyltransferase</keyword>